<keyword evidence="2" id="KW-1185">Reference proteome</keyword>
<evidence type="ECO:0000313" key="2">
    <source>
        <dbReference type="Proteomes" id="UP001162131"/>
    </source>
</evidence>
<sequence length="218" mass="24184">MLSKRKTEIKSSLKSKLILLNSALASKDSFLPNCKPPPIKYSRPKSSSSKSPFEVNGTQILTPIKEPLPLQSANYIELLNHSLVYSSTISHSAKYIAPISRFDLSSCADGEFVQPKTKRDRSSFSSNLKRRKKSATVDQGSFIRSNFEVPIKVSLSNKSVGNISFTTSKCLPKFHILKYQENARRNTASSFSSSSSKFAVKRVKIPSTSNFDLTPVNI</sequence>
<protein>
    <submittedName>
        <fullName evidence="1">Uncharacterized protein</fullName>
    </submittedName>
</protein>
<dbReference type="Proteomes" id="UP001162131">
    <property type="component" value="Unassembled WGS sequence"/>
</dbReference>
<proteinExistence type="predicted"/>
<comment type="caution">
    <text evidence="1">The sequence shown here is derived from an EMBL/GenBank/DDBJ whole genome shotgun (WGS) entry which is preliminary data.</text>
</comment>
<evidence type="ECO:0000313" key="1">
    <source>
        <dbReference type="EMBL" id="CAG9320986.1"/>
    </source>
</evidence>
<organism evidence="1 2">
    <name type="scientific">Blepharisma stoltei</name>
    <dbReference type="NCBI Taxonomy" id="1481888"/>
    <lineage>
        <taxon>Eukaryota</taxon>
        <taxon>Sar</taxon>
        <taxon>Alveolata</taxon>
        <taxon>Ciliophora</taxon>
        <taxon>Postciliodesmatophora</taxon>
        <taxon>Heterotrichea</taxon>
        <taxon>Heterotrichida</taxon>
        <taxon>Blepharismidae</taxon>
        <taxon>Blepharisma</taxon>
    </lineage>
</organism>
<dbReference type="AlphaFoldDB" id="A0AAU9J5L6"/>
<accession>A0AAU9J5L6</accession>
<reference evidence="1" key="1">
    <citation type="submission" date="2021-09" db="EMBL/GenBank/DDBJ databases">
        <authorList>
            <consortium name="AG Swart"/>
            <person name="Singh M."/>
            <person name="Singh A."/>
            <person name="Seah K."/>
            <person name="Emmerich C."/>
        </authorList>
    </citation>
    <scope>NUCLEOTIDE SEQUENCE</scope>
    <source>
        <strain evidence="1">ATCC30299</strain>
    </source>
</reference>
<name>A0AAU9J5L6_9CILI</name>
<gene>
    <name evidence="1" type="ORF">BSTOLATCC_MIC27558</name>
</gene>
<dbReference type="EMBL" id="CAJZBQ010000027">
    <property type="protein sequence ID" value="CAG9320986.1"/>
    <property type="molecule type" value="Genomic_DNA"/>
</dbReference>